<name>A0A3N1MC01_9PROT</name>
<evidence type="ECO:0000313" key="6">
    <source>
        <dbReference type="Proteomes" id="UP000278222"/>
    </source>
</evidence>
<gene>
    <name evidence="5" type="ORF">EDC65_2033</name>
</gene>
<dbReference type="AlphaFoldDB" id="A0A3N1MC01"/>
<protein>
    <submittedName>
        <fullName evidence="5">L-seryl-tRNA(Ser) seleniumtransferase</fullName>
    </submittedName>
</protein>
<dbReference type="PANTHER" id="PTHR32328">
    <property type="entry name" value="L-SERYL-TRNA(SEC) SELENIUM TRANSFERASE"/>
    <property type="match status" value="1"/>
</dbReference>
<dbReference type="EMBL" id="RJKX01000013">
    <property type="protein sequence ID" value="ROQ00237.1"/>
    <property type="molecule type" value="Genomic_DNA"/>
</dbReference>
<dbReference type="Gene3D" id="3.40.640.10">
    <property type="entry name" value="Type I PLP-dependent aspartate aminotransferase-like (Major domain)"/>
    <property type="match status" value="1"/>
</dbReference>
<dbReference type="Proteomes" id="UP000278222">
    <property type="component" value="Unassembled WGS sequence"/>
</dbReference>
<reference evidence="5 6" key="1">
    <citation type="submission" date="2018-11" db="EMBL/GenBank/DDBJ databases">
        <title>Genomic Encyclopedia of Type Strains, Phase IV (KMG-IV): sequencing the most valuable type-strain genomes for metagenomic binning, comparative biology and taxonomic classification.</title>
        <authorList>
            <person name="Goeker M."/>
        </authorList>
    </citation>
    <scope>NUCLEOTIDE SEQUENCE [LARGE SCALE GENOMIC DNA]</scope>
    <source>
        <strain evidence="5 6">DSM 5900</strain>
    </source>
</reference>
<keyword evidence="2 4" id="KW-0663">Pyridoxal phosphate</keyword>
<dbReference type="SUPFAM" id="SSF53383">
    <property type="entry name" value="PLP-dependent transferases"/>
    <property type="match status" value="1"/>
</dbReference>
<keyword evidence="6" id="KW-1185">Reference proteome</keyword>
<evidence type="ECO:0000256" key="3">
    <source>
        <dbReference type="ARBA" id="ARBA00044507"/>
    </source>
</evidence>
<comment type="cofactor">
    <cofactor evidence="1 4">
        <name>pyridoxal 5'-phosphate</name>
        <dbReference type="ChEBI" id="CHEBI:597326"/>
    </cofactor>
</comment>
<comment type="similarity">
    <text evidence="3">Belongs to the SelA family.</text>
</comment>
<proteinExistence type="inferred from homology"/>
<keyword evidence="5" id="KW-0808">Transferase</keyword>
<comment type="caution">
    <text evidence="5">The sequence shown here is derived from an EMBL/GenBank/DDBJ whole genome shotgun (WGS) entry which is preliminary data.</text>
</comment>
<dbReference type="OrthoDB" id="9787096at2"/>
<dbReference type="Pfam" id="PF03841">
    <property type="entry name" value="SelA"/>
    <property type="match status" value="1"/>
</dbReference>
<evidence type="ECO:0000256" key="2">
    <source>
        <dbReference type="ARBA" id="ARBA00022898"/>
    </source>
</evidence>
<evidence type="ECO:0000313" key="5">
    <source>
        <dbReference type="EMBL" id="ROQ00237.1"/>
    </source>
</evidence>
<dbReference type="PANTHER" id="PTHR32328:SF0">
    <property type="entry name" value="L-SERYL-TRNA(SEC) SELENIUM TRANSFERASE"/>
    <property type="match status" value="1"/>
</dbReference>
<dbReference type="InterPro" id="IPR015421">
    <property type="entry name" value="PyrdxlP-dep_Trfase_major"/>
</dbReference>
<dbReference type="GO" id="GO:0004125">
    <property type="term" value="F:L-seryl-tRNA(Sec) selenium transferase activity"/>
    <property type="evidence" value="ECO:0007669"/>
    <property type="project" value="TreeGrafter"/>
</dbReference>
<evidence type="ECO:0000256" key="4">
    <source>
        <dbReference type="PIRSR" id="PIRSR618319-50"/>
    </source>
</evidence>
<sequence length="411" mass="43441">MTSSPSSSPSRPNSTVYDRLGVPTVINAHTTATRLSGGIMKPEVADAMREATQWTVDMATLEGRASELIAGYTGAEAGYVTAGAAAALLLGTAACVTGLDPAKMNRLPDTRGMKNEVVVARSHRNFYDHAVRAAGVTLVEVGISDRYSGAGVRDTEAWEIAAAINEYTAAVLYVAGRDARPTLPEVVAAAHSKGVPVLVDAAAQLPPAANLKRFIAEGADLVCYSGGKAIGGPQASGILCGKRDLVMAAALQHLDQDIFWEQWNPPASLFDKDRIPGLPQHGIGRPAKVGKEAIVGLLTALELFLAEGDDARIARWTVLMENLVAGLAGIPHATVTLVRDRRRPSVPTVHLALDEEAAGMTALDLVRRLQDGTPSVHANPSRVHDGLVLFSPVALKPGDEWVIAERVREEV</sequence>
<feature type="modified residue" description="N6-(pyridoxal phosphate)lysine" evidence="4">
    <location>
        <position position="228"/>
    </location>
</feature>
<dbReference type="RefSeq" id="WP_123689535.1">
    <property type="nucleotide sequence ID" value="NZ_AP019700.1"/>
</dbReference>
<accession>A0A3N1MC01</accession>
<dbReference type="InterPro" id="IPR018319">
    <property type="entry name" value="SelA-like"/>
</dbReference>
<evidence type="ECO:0000256" key="1">
    <source>
        <dbReference type="ARBA" id="ARBA00001933"/>
    </source>
</evidence>
<dbReference type="InterPro" id="IPR015424">
    <property type="entry name" value="PyrdxlP-dep_Trfase"/>
</dbReference>
<organism evidence="5 6">
    <name type="scientific">Stella humosa</name>
    <dbReference type="NCBI Taxonomy" id="94"/>
    <lineage>
        <taxon>Bacteria</taxon>
        <taxon>Pseudomonadati</taxon>
        <taxon>Pseudomonadota</taxon>
        <taxon>Alphaproteobacteria</taxon>
        <taxon>Rhodospirillales</taxon>
        <taxon>Stellaceae</taxon>
        <taxon>Stella</taxon>
    </lineage>
</organism>